<evidence type="ECO:0000256" key="1">
    <source>
        <dbReference type="SAM" id="MobiDB-lite"/>
    </source>
</evidence>
<gene>
    <name evidence="2" type="ORF">ACJIZ3_016353</name>
</gene>
<feature type="region of interest" description="Disordered" evidence="1">
    <location>
        <begin position="103"/>
        <end position="139"/>
    </location>
</feature>
<feature type="region of interest" description="Disordered" evidence="1">
    <location>
        <begin position="47"/>
        <end position="79"/>
    </location>
</feature>
<organism evidence="2 3">
    <name type="scientific">Penstemon smallii</name>
    <dbReference type="NCBI Taxonomy" id="265156"/>
    <lineage>
        <taxon>Eukaryota</taxon>
        <taxon>Viridiplantae</taxon>
        <taxon>Streptophyta</taxon>
        <taxon>Embryophyta</taxon>
        <taxon>Tracheophyta</taxon>
        <taxon>Spermatophyta</taxon>
        <taxon>Magnoliopsida</taxon>
        <taxon>eudicotyledons</taxon>
        <taxon>Gunneridae</taxon>
        <taxon>Pentapetalae</taxon>
        <taxon>asterids</taxon>
        <taxon>lamiids</taxon>
        <taxon>Lamiales</taxon>
        <taxon>Plantaginaceae</taxon>
        <taxon>Cheloneae</taxon>
        <taxon>Penstemon</taxon>
    </lineage>
</organism>
<keyword evidence="3" id="KW-1185">Reference proteome</keyword>
<protein>
    <submittedName>
        <fullName evidence="2">Uncharacterized protein</fullName>
    </submittedName>
</protein>
<comment type="caution">
    <text evidence="2">The sequence shown here is derived from an EMBL/GenBank/DDBJ whole genome shotgun (WGS) entry which is preliminary data.</text>
</comment>
<name>A0ABD3RUV0_9LAMI</name>
<accession>A0ABD3RUV0</accession>
<dbReference type="PANTHER" id="PTHR36373">
    <property type="entry name" value="EXPRESSED PROTEIN"/>
    <property type="match status" value="1"/>
</dbReference>
<feature type="compositionally biased region" description="Basic and acidic residues" evidence="1">
    <location>
        <begin position="123"/>
        <end position="136"/>
    </location>
</feature>
<feature type="region of interest" description="Disordered" evidence="1">
    <location>
        <begin position="271"/>
        <end position="291"/>
    </location>
</feature>
<sequence>MAKVAITDWNSIDSRIVINVPKWVDLSAPVDDEPWFCKPFKEDFFRKKERTPNSNPKLQRSASVSNIPPLGDRNKRDATLKKRGIHQPFTLINKDIKFNSVSEDCEDQDPNFSTPPKYKAKARKDEIKSSTERKQNYDNITMKEQTPKLRSTLSAKNLFLGGDILNKVAEFCTELKRSATKSKDEKGRKPLLELCKETSEVTETRGSKGKLTRKKNIKQQEAEGSLQIRTCPPTPQGFSASRGPLKATTLETFKSRPQERGSTLQELKHIHKEENYGGGGVEKEETTLDAF</sequence>
<feature type="compositionally biased region" description="Polar residues" evidence="1">
    <location>
        <begin position="52"/>
        <end position="66"/>
    </location>
</feature>
<dbReference type="Proteomes" id="UP001634393">
    <property type="component" value="Unassembled WGS sequence"/>
</dbReference>
<evidence type="ECO:0000313" key="2">
    <source>
        <dbReference type="EMBL" id="KAL3815085.1"/>
    </source>
</evidence>
<proteinExistence type="predicted"/>
<dbReference type="EMBL" id="JBJXBP010000008">
    <property type="protein sequence ID" value="KAL3815085.1"/>
    <property type="molecule type" value="Genomic_DNA"/>
</dbReference>
<evidence type="ECO:0000313" key="3">
    <source>
        <dbReference type="Proteomes" id="UP001634393"/>
    </source>
</evidence>
<feature type="region of interest" description="Disordered" evidence="1">
    <location>
        <begin position="218"/>
        <end position="245"/>
    </location>
</feature>
<reference evidence="2 3" key="1">
    <citation type="submission" date="2024-12" db="EMBL/GenBank/DDBJ databases">
        <title>The unique morphological basis and parallel evolutionary history of personate flowers in Penstemon.</title>
        <authorList>
            <person name="Depatie T.H."/>
            <person name="Wessinger C.A."/>
        </authorList>
    </citation>
    <scope>NUCLEOTIDE SEQUENCE [LARGE SCALE GENOMIC DNA]</scope>
    <source>
        <strain evidence="2">WTNN_2</strain>
        <tissue evidence="2">Leaf</tissue>
    </source>
</reference>
<dbReference type="PANTHER" id="PTHR36373:SF1">
    <property type="entry name" value="EXPRESSED PROTEIN"/>
    <property type="match status" value="1"/>
</dbReference>
<dbReference type="AlphaFoldDB" id="A0ABD3RUV0"/>